<dbReference type="CDD" id="cd06578">
    <property type="entry name" value="HemD"/>
    <property type="match status" value="1"/>
</dbReference>
<evidence type="ECO:0000313" key="3">
    <source>
        <dbReference type="Proteomes" id="UP000265848"/>
    </source>
</evidence>
<gene>
    <name evidence="2" type="ORF">DL237_03090</name>
</gene>
<sequence length="242" mass="25327">MQPVVLITRPEAEAQRLAEAVTARAGDVRIVISPLQEVVFDAAVLADLAARDPECALIFTSRNGVRSWRGGARVAYCVGDATAELARAAGHDAMSADGNAEDLKALILRENPGVPLLHLRGRNHRGDLVGALQAAGLRAEAIEAYQQRPCPPTPQARAAMTGVAPIVAPLYSPRSARLFADAWQGDAPLLIAAISPMILPQIAGLKRIRVEIAAHPGSETMLGVVTGLIAAAHQLETRGGGG</sequence>
<accession>A0A399J4P8</accession>
<protein>
    <submittedName>
        <fullName evidence="2">Uroporphyrinogen-III synthase</fullName>
    </submittedName>
</protein>
<comment type="caution">
    <text evidence="2">The sequence shown here is derived from an EMBL/GenBank/DDBJ whole genome shotgun (WGS) entry which is preliminary data.</text>
</comment>
<evidence type="ECO:0000259" key="1">
    <source>
        <dbReference type="Pfam" id="PF02602"/>
    </source>
</evidence>
<name>A0A399J4P8_9RHOB</name>
<reference evidence="2 3" key="1">
    <citation type="submission" date="2018-08" db="EMBL/GenBank/DDBJ databases">
        <title>Pseudooceanicola sediminis CY03 in the family Rhodobacteracea.</title>
        <authorList>
            <person name="Zhang Y.-J."/>
        </authorList>
    </citation>
    <scope>NUCLEOTIDE SEQUENCE [LARGE SCALE GENOMIC DNA]</scope>
    <source>
        <strain evidence="2 3">CY03</strain>
    </source>
</reference>
<dbReference type="GO" id="GO:0004852">
    <property type="term" value="F:uroporphyrinogen-III synthase activity"/>
    <property type="evidence" value="ECO:0007669"/>
    <property type="project" value="InterPro"/>
</dbReference>
<proteinExistence type="predicted"/>
<dbReference type="Pfam" id="PF02602">
    <property type="entry name" value="HEM4"/>
    <property type="match status" value="1"/>
</dbReference>
<dbReference type="InterPro" id="IPR036108">
    <property type="entry name" value="4pyrrol_syn_uPrphyn_synt_sf"/>
</dbReference>
<dbReference type="InterPro" id="IPR003754">
    <property type="entry name" value="4pyrrol_synth_uPrphyn_synth"/>
</dbReference>
<dbReference type="SUPFAM" id="SSF69618">
    <property type="entry name" value="HemD-like"/>
    <property type="match status" value="1"/>
</dbReference>
<dbReference type="AlphaFoldDB" id="A0A399J4P8"/>
<evidence type="ECO:0000313" key="2">
    <source>
        <dbReference type="EMBL" id="RII40314.1"/>
    </source>
</evidence>
<dbReference type="GO" id="GO:0033014">
    <property type="term" value="P:tetrapyrrole biosynthetic process"/>
    <property type="evidence" value="ECO:0007669"/>
    <property type="project" value="InterPro"/>
</dbReference>
<dbReference type="Gene3D" id="3.40.50.10090">
    <property type="match status" value="2"/>
</dbReference>
<keyword evidence="3" id="KW-1185">Reference proteome</keyword>
<dbReference type="EMBL" id="QWJJ01000002">
    <property type="protein sequence ID" value="RII40314.1"/>
    <property type="molecule type" value="Genomic_DNA"/>
</dbReference>
<dbReference type="Proteomes" id="UP000265848">
    <property type="component" value="Unassembled WGS sequence"/>
</dbReference>
<organism evidence="2 3">
    <name type="scientific">Pseudooceanicola sediminis</name>
    <dbReference type="NCBI Taxonomy" id="2211117"/>
    <lineage>
        <taxon>Bacteria</taxon>
        <taxon>Pseudomonadati</taxon>
        <taxon>Pseudomonadota</taxon>
        <taxon>Alphaproteobacteria</taxon>
        <taxon>Rhodobacterales</taxon>
        <taxon>Paracoccaceae</taxon>
        <taxon>Pseudooceanicola</taxon>
    </lineage>
</organism>
<dbReference type="RefSeq" id="WP_119397553.1">
    <property type="nucleotide sequence ID" value="NZ_QWJJ01000002.1"/>
</dbReference>
<feature type="domain" description="Tetrapyrrole biosynthesis uroporphyrinogen III synthase" evidence="1">
    <location>
        <begin position="24"/>
        <end position="219"/>
    </location>
</feature>
<dbReference type="OrthoDB" id="7204250at2"/>